<organism evidence="4 5">
    <name type="scientific">Pangasianodon hypophthalmus</name>
    <name type="common">Striped catfish</name>
    <name type="synonym">Helicophagus hypophthalmus</name>
    <dbReference type="NCBI Taxonomy" id="310915"/>
    <lineage>
        <taxon>Eukaryota</taxon>
        <taxon>Metazoa</taxon>
        <taxon>Chordata</taxon>
        <taxon>Craniata</taxon>
        <taxon>Vertebrata</taxon>
        <taxon>Euteleostomi</taxon>
        <taxon>Actinopterygii</taxon>
        <taxon>Neopterygii</taxon>
        <taxon>Teleostei</taxon>
        <taxon>Ostariophysi</taxon>
        <taxon>Siluriformes</taxon>
        <taxon>Pangasiidae</taxon>
        <taxon>Pangasianodon</taxon>
    </lineage>
</organism>
<name>A0A5N5LHG4_PANHP</name>
<comment type="caution">
    <text evidence="4">The sequence shown here is derived from an EMBL/GenBank/DDBJ whole genome shotgun (WGS) entry which is preliminary data.</text>
</comment>
<evidence type="ECO:0000313" key="4">
    <source>
        <dbReference type="EMBL" id="KAB5542229.1"/>
    </source>
</evidence>
<reference evidence="4 5" key="1">
    <citation type="submission" date="2019-06" db="EMBL/GenBank/DDBJ databases">
        <title>A chromosome-scale genome assembly of the striped catfish, Pangasianodon hypophthalmus.</title>
        <authorList>
            <person name="Wen M."/>
            <person name="Zahm M."/>
            <person name="Roques C."/>
            <person name="Cabau C."/>
            <person name="Klopp C."/>
            <person name="Donnadieu C."/>
            <person name="Jouanno E."/>
            <person name="Avarre J.-C."/>
            <person name="Campet M."/>
            <person name="Ha T.T.T."/>
            <person name="Dugue R."/>
            <person name="Lampietro C."/>
            <person name="Louis A."/>
            <person name="Herpin A."/>
            <person name="Echchiki A."/>
            <person name="Berthelot C."/>
            <person name="Parey E."/>
            <person name="Roest-Crollius H."/>
            <person name="Braasch I."/>
            <person name="Postlethwait J."/>
            <person name="Bobe J."/>
            <person name="Montfort J."/>
            <person name="Bouchez O."/>
            <person name="Begum T."/>
            <person name="Schartl M."/>
            <person name="Guiguen Y."/>
        </authorList>
    </citation>
    <scope>NUCLEOTIDE SEQUENCE [LARGE SCALE GENOMIC DNA]</scope>
    <source>
        <strain evidence="4 5">Indonesia</strain>
        <tissue evidence="4">Blood</tissue>
    </source>
</reference>
<dbReference type="InterPro" id="IPR003175">
    <property type="entry name" value="CDI_dom"/>
</dbReference>
<evidence type="ECO:0000256" key="1">
    <source>
        <dbReference type="ARBA" id="ARBA00006726"/>
    </source>
</evidence>
<dbReference type="InterPro" id="IPR029841">
    <property type="entry name" value="CDKN1A"/>
</dbReference>
<evidence type="ECO:0000313" key="5">
    <source>
        <dbReference type="Proteomes" id="UP000327468"/>
    </source>
</evidence>
<dbReference type="GO" id="GO:0005634">
    <property type="term" value="C:nucleus"/>
    <property type="evidence" value="ECO:0007669"/>
    <property type="project" value="InterPro"/>
</dbReference>
<protein>
    <recommendedName>
        <fullName evidence="3">Cyclin-dependent kinase inhibitor domain-containing protein</fullName>
    </recommendedName>
</protein>
<dbReference type="GO" id="GO:0072331">
    <property type="term" value="P:signal transduction by p53 class mediator"/>
    <property type="evidence" value="ECO:0007669"/>
    <property type="project" value="InterPro"/>
</dbReference>
<dbReference type="Proteomes" id="UP000327468">
    <property type="component" value="Chromosome 18"/>
</dbReference>
<accession>A0A5N5LHG4</accession>
<keyword evidence="5" id="KW-1185">Reference proteome</keyword>
<evidence type="ECO:0000259" key="3">
    <source>
        <dbReference type="Pfam" id="PF02234"/>
    </source>
</evidence>
<evidence type="ECO:0000256" key="2">
    <source>
        <dbReference type="ARBA" id="ARBA00023013"/>
    </source>
</evidence>
<comment type="similarity">
    <text evidence="1">Belongs to the CDI family.</text>
</comment>
<dbReference type="EMBL" id="VFJC01000019">
    <property type="protein sequence ID" value="KAB5542229.1"/>
    <property type="molecule type" value="Genomic_DNA"/>
</dbReference>
<feature type="domain" description="Cyclin-dependent kinase inhibitor" evidence="3">
    <location>
        <begin position="50"/>
        <end position="97"/>
    </location>
</feature>
<dbReference type="Pfam" id="PF02234">
    <property type="entry name" value="CDI"/>
    <property type="match status" value="1"/>
</dbReference>
<dbReference type="AlphaFoldDB" id="A0A5N5LHG4"/>
<dbReference type="PANTHER" id="PTHR46778">
    <property type="entry name" value="CYCLIN-DEPENDENT KINASE INHIBITOR 1-RELATED"/>
    <property type="match status" value="1"/>
</dbReference>
<dbReference type="PANTHER" id="PTHR46778:SF2">
    <property type="entry name" value="CYCLIN-DEPENDENT KINASE INHIBITOR DOMAIN-CONTAINING PROTEIN"/>
    <property type="match status" value="1"/>
</dbReference>
<dbReference type="InterPro" id="IPR044898">
    <property type="entry name" value="CDI_dom_sf"/>
</dbReference>
<gene>
    <name evidence="4" type="ORF">PHYPO_G00089120</name>
</gene>
<dbReference type="GO" id="GO:0007346">
    <property type="term" value="P:regulation of mitotic cell cycle"/>
    <property type="evidence" value="ECO:0007669"/>
    <property type="project" value="InterPro"/>
</dbReference>
<keyword evidence="2" id="KW-0649">Protein kinase inhibitor</keyword>
<dbReference type="Gene3D" id="4.10.365.10">
    <property type="entry name" value="p27"/>
    <property type="match status" value="1"/>
</dbReference>
<sequence length="168" mass="19426">MALGGKARALQRISFDWCGKMATTSSQYDHVELEGVEEGVKPRGTAVRRNLFGPVDHQQLQQDFHRLLCMSVEVAKQRWNFDFQSERPTPGSVEWEEMHCQDVPAFYRSCVVRMGKRRLEVPISAGGTLAYRGAELEKRAVKYRQAAITDFFTVKKRRFLHYKVSSRR</sequence>
<dbReference type="GO" id="GO:0004861">
    <property type="term" value="F:cyclin-dependent protein serine/threonine kinase inhibitor activity"/>
    <property type="evidence" value="ECO:0007669"/>
    <property type="project" value="InterPro"/>
</dbReference>
<proteinExistence type="inferred from homology"/>